<sequence length="502" mass="56729">MSSGGWFQPFISPVGILVLALIVTRLCWIRKPANVAPWAKSRHYLLGHLLAYIPDPVKFLGEQRRLVGDVIRVDLLIMKVTFLIGADWNRWVLAESDESDVSLYYAVSFFSCGLLARGFQTSGWIYHTLKSIRVGSNGPKRIEEITREFTTTARERFFPEWADQSKIPLFASCFSIFFDSNVTTFFGRRFVDAHGSELKCIFTTMKPALMNPLSRMVPWWASPSGRALKKGSRRMKGIIEAEVVERLRDLDACREGKDYLSSLIIANQTEGYVEDYTEHFSTFIIIAQVNIDATCAWALLHLLRNPEHLMAFEDEVKANPPVDGIYPIENMPFGEACLRETGRLYNNSVMLRYAQHDIQTPSGLILPKGWIATSPVTVQMDPDLYYKPGKWNPRRFLPSTAGEDLHASRFRNYEFVQFGAGKNVCSGIKLTHSLLRTSFWPALLDNYQLEVVPNSIVEGEGTDGVGIMPNHAENLGTAFGVTEPYVKVTKREVPLSSMVHVE</sequence>
<evidence type="ECO:0000313" key="2">
    <source>
        <dbReference type="Proteomes" id="UP001227268"/>
    </source>
</evidence>
<reference evidence="1" key="1">
    <citation type="submission" date="2023-04" db="EMBL/GenBank/DDBJ databases">
        <title>Draft Genome sequencing of Naganishia species isolated from polar environments using Oxford Nanopore Technology.</title>
        <authorList>
            <person name="Leo P."/>
            <person name="Venkateswaran K."/>
        </authorList>
    </citation>
    <scope>NUCLEOTIDE SEQUENCE</scope>
    <source>
        <strain evidence="1">MNA-CCFEE 5423</strain>
    </source>
</reference>
<dbReference type="EMBL" id="JASBWT010000018">
    <property type="protein sequence ID" value="KAJ9096742.1"/>
    <property type="molecule type" value="Genomic_DNA"/>
</dbReference>
<evidence type="ECO:0000313" key="1">
    <source>
        <dbReference type="EMBL" id="KAJ9096742.1"/>
    </source>
</evidence>
<dbReference type="Proteomes" id="UP001227268">
    <property type="component" value="Unassembled WGS sequence"/>
</dbReference>
<comment type="caution">
    <text evidence="1">The sequence shown here is derived from an EMBL/GenBank/DDBJ whole genome shotgun (WGS) entry which is preliminary data.</text>
</comment>
<name>A0ACC2VBR9_9TREE</name>
<accession>A0ACC2VBR9</accession>
<proteinExistence type="predicted"/>
<keyword evidence="2" id="KW-1185">Reference proteome</keyword>
<gene>
    <name evidence="1" type="ORF">QFC21_005012</name>
</gene>
<organism evidence="1 2">
    <name type="scientific">Naganishia friedmannii</name>
    <dbReference type="NCBI Taxonomy" id="89922"/>
    <lineage>
        <taxon>Eukaryota</taxon>
        <taxon>Fungi</taxon>
        <taxon>Dikarya</taxon>
        <taxon>Basidiomycota</taxon>
        <taxon>Agaricomycotina</taxon>
        <taxon>Tremellomycetes</taxon>
        <taxon>Filobasidiales</taxon>
        <taxon>Filobasidiaceae</taxon>
        <taxon>Naganishia</taxon>
    </lineage>
</organism>
<protein>
    <submittedName>
        <fullName evidence="1">Uncharacterized protein</fullName>
    </submittedName>
</protein>